<protein>
    <submittedName>
        <fullName evidence="1">Dehydratase</fullName>
    </submittedName>
</protein>
<dbReference type="Pfam" id="PF19315">
    <property type="entry name" value="MC_hydratase"/>
    <property type="match status" value="1"/>
</dbReference>
<organism evidence="1 2">
    <name type="scientific">Cupriavidus necator</name>
    <name type="common">Alcaligenes eutrophus</name>
    <name type="synonym">Ralstonia eutropha</name>
    <dbReference type="NCBI Taxonomy" id="106590"/>
    <lineage>
        <taxon>Bacteria</taxon>
        <taxon>Pseudomonadati</taxon>
        <taxon>Pseudomonadota</taxon>
        <taxon>Betaproteobacteria</taxon>
        <taxon>Burkholderiales</taxon>
        <taxon>Burkholderiaceae</taxon>
        <taxon>Cupriavidus</taxon>
    </lineage>
</organism>
<proteinExistence type="predicted"/>
<dbReference type="KEGG" id="cuh:BJN34_09010"/>
<evidence type="ECO:0000313" key="2">
    <source>
        <dbReference type="Proteomes" id="UP000189627"/>
    </source>
</evidence>
<dbReference type="EMBL" id="CP017757">
    <property type="protein sequence ID" value="AQV94029.1"/>
    <property type="molecule type" value="Genomic_DNA"/>
</dbReference>
<accession>A0A1U9UN70</accession>
<dbReference type="InterPro" id="IPR052342">
    <property type="entry name" value="MCH/BMMD"/>
</dbReference>
<dbReference type="SUPFAM" id="SSF54637">
    <property type="entry name" value="Thioesterase/thiol ester dehydrase-isomerase"/>
    <property type="match status" value="1"/>
</dbReference>
<sequence length="153" mass="17169">MRVRGHLYEDFTVGQVLQHHWGRTLNETDNTLFSTLTLHFNPTYFNAPYAQELGYKRVPLNPLLVFNTVVGMSVEDLSEIGGPFLGIDQLVYHQPVYPGETVYARSTVVAKRESASNPENGIVSWRTEGFNQGGEPVLSYDRTNLVRKGAPAK</sequence>
<reference evidence="2" key="1">
    <citation type="submission" date="2017-02" db="EMBL/GenBank/DDBJ databases">
        <title>Complete genome sequence of Cupriavidus necator strain NH9, a 3-chlorobenzoate degrader.</title>
        <authorList>
            <person name="Moriuchi R."/>
            <person name="Dohra H."/>
            <person name="Ogawa N."/>
        </authorList>
    </citation>
    <scope>NUCLEOTIDE SEQUENCE [LARGE SCALE GENOMIC DNA]</scope>
    <source>
        <strain evidence="2">NH9</strain>
    </source>
</reference>
<dbReference type="PANTHER" id="PTHR43664">
    <property type="entry name" value="MONOAMINE OXIDASE-RELATED"/>
    <property type="match status" value="1"/>
</dbReference>
<dbReference type="InterPro" id="IPR048274">
    <property type="entry name" value="MC_hydratase"/>
</dbReference>
<dbReference type="Proteomes" id="UP000189627">
    <property type="component" value="Chromosome 1"/>
</dbReference>
<dbReference type="CDD" id="cd03451">
    <property type="entry name" value="FkbR2"/>
    <property type="match status" value="1"/>
</dbReference>
<gene>
    <name evidence="1" type="ORF">BJN34_09010</name>
</gene>
<dbReference type="Gene3D" id="3.10.129.10">
    <property type="entry name" value="Hotdog Thioesterase"/>
    <property type="match status" value="1"/>
</dbReference>
<dbReference type="AlphaFoldDB" id="A0A1U9UN70"/>
<dbReference type="PANTHER" id="PTHR43664:SF1">
    <property type="entry name" value="BETA-METHYLMALYL-COA DEHYDRATASE"/>
    <property type="match status" value="1"/>
</dbReference>
<name>A0A1U9UN70_CUPNE</name>
<dbReference type="InterPro" id="IPR029069">
    <property type="entry name" value="HotDog_dom_sf"/>
</dbReference>
<evidence type="ECO:0000313" key="1">
    <source>
        <dbReference type="EMBL" id="AQV94029.1"/>
    </source>
</evidence>
<dbReference type="GO" id="GO:0016829">
    <property type="term" value="F:lyase activity"/>
    <property type="evidence" value="ECO:0007669"/>
    <property type="project" value="InterPro"/>
</dbReference>